<evidence type="ECO:0000313" key="1">
    <source>
        <dbReference type="EMBL" id="MDR6631003.1"/>
    </source>
</evidence>
<dbReference type="AlphaFoldDB" id="A0AAW8LGQ8"/>
<dbReference type="InterPro" id="IPR019292">
    <property type="entry name" value="McrC"/>
</dbReference>
<sequence length="432" mass="50295">MMITVTEYAELQSYNKAAISNTKKAYVSQETLDWLIDNYQDWKPDETDAEPVLTDFKKNSFKLGAYVGYIQSPFNGEQIQIYPKIEIGNGSIAESKAILKKMLEAVYDLNAKELSEADLDHQELPLHEWIITKFLGELEQLLHIGFKRDYELIQDEQAFVKGRLLVDKQMRRGPGQEVIFDLEYDDFLFNGVENRLIKTALNYVLELTRSEQSLLMAYDFSILLESIPESLNPIDDLNKWREDRLLSHYMGIKPWSEIILSSISPSFQQGSHKGISLLFSMPHLFEKYVAKLMRVKSGQILHLQPSKITLLTHKPAHMDKEQQWFRLEPDMAIAEDKKFKVILDTKWKLIDQRKSSSEEKYKLSQADLYQMFAYGQKYLDGSGDIVLIYPKHEYFEGPLPLFTFSSELKLHVVPFDLKEGRLIYQDFIDVFV</sequence>
<organism evidence="1 2">
    <name type="scientific">Acinetobacter lwoffii</name>
    <dbReference type="NCBI Taxonomy" id="28090"/>
    <lineage>
        <taxon>Bacteria</taxon>
        <taxon>Pseudomonadati</taxon>
        <taxon>Pseudomonadota</taxon>
        <taxon>Gammaproteobacteria</taxon>
        <taxon>Moraxellales</taxon>
        <taxon>Moraxellaceae</taxon>
        <taxon>Acinetobacter</taxon>
    </lineage>
</organism>
<accession>A0AAW8LGQ8</accession>
<dbReference type="Pfam" id="PF10117">
    <property type="entry name" value="McrBC"/>
    <property type="match status" value="1"/>
</dbReference>
<dbReference type="Proteomes" id="UP001262767">
    <property type="component" value="Unassembled WGS sequence"/>
</dbReference>
<dbReference type="RefSeq" id="WP_310078392.1">
    <property type="nucleotide sequence ID" value="NZ_JAVDSC010000023.1"/>
</dbReference>
<comment type="caution">
    <text evidence="1">The sequence shown here is derived from an EMBL/GenBank/DDBJ whole genome shotgun (WGS) entry which is preliminary data.</text>
</comment>
<dbReference type="EMBL" id="JAVDSC010000023">
    <property type="protein sequence ID" value="MDR6631003.1"/>
    <property type="molecule type" value="Genomic_DNA"/>
</dbReference>
<evidence type="ECO:0000313" key="2">
    <source>
        <dbReference type="Proteomes" id="UP001262767"/>
    </source>
</evidence>
<dbReference type="PANTHER" id="PTHR38733">
    <property type="entry name" value="PROTEIN MCRC"/>
    <property type="match status" value="1"/>
</dbReference>
<protein>
    <submittedName>
        <fullName evidence="1">5-methylcytosine-specific restriction enzyme subunit McrC</fullName>
    </submittedName>
</protein>
<gene>
    <name evidence="1" type="ORF">J2X86_003067</name>
</gene>
<name>A0AAW8LGQ8_ACILW</name>
<proteinExistence type="predicted"/>
<reference evidence="1" key="1">
    <citation type="submission" date="2023-07" db="EMBL/GenBank/DDBJ databases">
        <title>Sorghum-associated microbial communities from plants grown in Nebraska, USA.</title>
        <authorList>
            <person name="Schachtman D."/>
        </authorList>
    </citation>
    <scope>NUCLEOTIDE SEQUENCE</scope>
    <source>
        <strain evidence="1">BE44</strain>
    </source>
</reference>
<dbReference type="PANTHER" id="PTHR38733:SF1">
    <property type="entry name" value="TYPE IV METHYL-DIRECTED RESTRICTION ENZYME ECOKMCRBC"/>
    <property type="match status" value="1"/>
</dbReference>